<accession>A0ACC1M4X0</accession>
<dbReference type="EMBL" id="JANBVB010000297">
    <property type="protein sequence ID" value="KAJ2895395.1"/>
    <property type="molecule type" value="Genomic_DNA"/>
</dbReference>
<proteinExistence type="predicted"/>
<dbReference type="Proteomes" id="UP001139981">
    <property type="component" value="Unassembled WGS sequence"/>
</dbReference>
<organism evidence="1 2">
    <name type="scientific">Coemansia aciculifera</name>
    <dbReference type="NCBI Taxonomy" id="417176"/>
    <lineage>
        <taxon>Eukaryota</taxon>
        <taxon>Fungi</taxon>
        <taxon>Fungi incertae sedis</taxon>
        <taxon>Zoopagomycota</taxon>
        <taxon>Kickxellomycotina</taxon>
        <taxon>Kickxellomycetes</taxon>
        <taxon>Kickxellales</taxon>
        <taxon>Kickxellaceae</taxon>
        <taxon>Coemansia</taxon>
    </lineage>
</organism>
<name>A0ACC1M4X0_9FUNG</name>
<reference evidence="1" key="1">
    <citation type="submission" date="2022-07" db="EMBL/GenBank/DDBJ databases">
        <title>Phylogenomic reconstructions and comparative analyses of Kickxellomycotina fungi.</title>
        <authorList>
            <person name="Reynolds N.K."/>
            <person name="Stajich J.E."/>
            <person name="Barry K."/>
            <person name="Grigoriev I.V."/>
            <person name="Crous P."/>
            <person name="Smith M.E."/>
        </authorList>
    </citation>
    <scope>NUCLEOTIDE SEQUENCE</scope>
    <source>
        <strain evidence="1">CBS 190363</strain>
    </source>
</reference>
<sequence length="360" mass="40789">MDHLARINVFNYGALSPAERALKSFSIFMYVFSSTISLCAFCYGLFIGHHKPSIWRSSIFRVLMVAQVLNFVRFILRPVTTYIKIHSGFGCRALLFFNNATTILPVNLCIYCVIYLQLVVFHKVSPAKRWPRALLLTMSVAVSVIPISMYLFLSPSLAGVDSFCNLKKIPDRKQYVFIICVLAIWEYLAGAIGVVCILVLVFRIAITRRETKRALHASAQYYGPSGSVQRNTNPELLNQTLRSIIWFPITPIISLYLNILLLTISYYTREDHLSLEFINVVLLALQSYFLAIALVLNPSVRCAYAEQGKRRRSEKEKSAARATVTYTEHWANRRQSRGASSFSLSLESMISDSQAWSPAV</sequence>
<protein>
    <submittedName>
        <fullName evidence="1">Uncharacterized protein</fullName>
    </submittedName>
</protein>
<evidence type="ECO:0000313" key="2">
    <source>
        <dbReference type="Proteomes" id="UP001139981"/>
    </source>
</evidence>
<gene>
    <name evidence="1" type="ORF">IWW38_002317</name>
</gene>
<comment type="caution">
    <text evidence="1">The sequence shown here is derived from an EMBL/GenBank/DDBJ whole genome shotgun (WGS) entry which is preliminary data.</text>
</comment>
<evidence type="ECO:0000313" key="1">
    <source>
        <dbReference type="EMBL" id="KAJ2895395.1"/>
    </source>
</evidence>
<keyword evidence="2" id="KW-1185">Reference proteome</keyword>